<protein>
    <recommendedName>
        <fullName evidence="1">Putative membrane protein insertion efficiency factor</fullName>
    </recommendedName>
</protein>
<proteinExistence type="inferred from homology"/>
<dbReference type="HAMAP" id="MF_00386">
    <property type="entry name" value="UPF0161_YidD"/>
    <property type="match status" value="1"/>
</dbReference>
<dbReference type="NCBIfam" id="TIGR00278">
    <property type="entry name" value="membrane protein insertion efficiency factor YidD"/>
    <property type="match status" value="1"/>
</dbReference>
<gene>
    <name evidence="2" type="primary">yidD</name>
    <name evidence="3" type="ORF">DW084_06195</name>
    <name evidence="2" type="ORF">P7I34_05025</name>
</gene>
<dbReference type="OrthoDB" id="9801753at2"/>
<dbReference type="Proteomes" id="UP001253851">
    <property type="component" value="Unassembled WGS sequence"/>
</dbReference>
<dbReference type="PANTHER" id="PTHR33383">
    <property type="entry name" value="MEMBRANE PROTEIN INSERTION EFFICIENCY FACTOR-RELATED"/>
    <property type="match status" value="1"/>
</dbReference>
<evidence type="ECO:0000256" key="1">
    <source>
        <dbReference type="HAMAP-Rule" id="MF_00386"/>
    </source>
</evidence>
<dbReference type="PANTHER" id="PTHR33383:SF1">
    <property type="entry name" value="MEMBRANE PROTEIN INSERTION EFFICIENCY FACTOR-RELATED"/>
    <property type="match status" value="1"/>
</dbReference>
<dbReference type="AlphaFoldDB" id="A0A1L8SA71"/>
<organism evidence="3 4">
    <name type="scientific">Enterococcus casseliflavus</name>
    <name type="common">Enterococcus flavescens</name>
    <dbReference type="NCBI Taxonomy" id="37734"/>
    <lineage>
        <taxon>Bacteria</taxon>
        <taxon>Bacillati</taxon>
        <taxon>Bacillota</taxon>
        <taxon>Bacilli</taxon>
        <taxon>Lactobacillales</taxon>
        <taxon>Enterococcaceae</taxon>
        <taxon>Enterococcus</taxon>
    </lineage>
</organism>
<dbReference type="SMART" id="SM01234">
    <property type="entry name" value="Haemolytic"/>
    <property type="match status" value="1"/>
</dbReference>
<dbReference type="EMBL" id="QRMZ01000006">
    <property type="protein sequence ID" value="RHK07081.1"/>
    <property type="molecule type" value="Genomic_DNA"/>
</dbReference>
<reference evidence="3 4" key="1">
    <citation type="submission" date="2018-08" db="EMBL/GenBank/DDBJ databases">
        <title>A genome reference for cultivated species of the human gut microbiota.</title>
        <authorList>
            <person name="Zou Y."/>
            <person name="Xue W."/>
            <person name="Luo G."/>
        </authorList>
    </citation>
    <scope>NUCLEOTIDE SEQUENCE [LARGE SCALE GENOMIC DNA]</scope>
    <source>
        <strain evidence="3 4">AF48-16</strain>
    </source>
</reference>
<comment type="function">
    <text evidence="1">Could be involved in insertion of integral membrane proteins into the membrane.</text>
</comment>
<comment type="similarity">
    <text evidence="1">Belongs to the UPF0161 family.</text>
</comment>
<evidence type="ECO:0000313" key="4">
    <source>
        <dbReference type="Proteomes" id="UP000286288"/>
    </source>
</evidence>
<name>A0A1L8SA71_ENTCA</name>
<dbReference type="Pfam" id="PF01809">
    <property type="entry name" value="YidD"/>
    <property type="match status" value="1"/>
</dbReference>
<dbReference type="GO" id="GO:0005886">
    <property type="term" value="C:plasma membrane"/>
    <property type="evidence" value="ECO:0007669"/>
    <property type="project" value="UniProtKB-SubCell"/>
</dbReference>
<dbReference type="RefSeq" id="WP_016608771.1">
    <property type="nucleotide sequence ID" value="NZ_BAAAXK010000002.1"/>
</dbReference>
<accession>A0A1L8SA71</accession>
<evidence type="ECO:0000313" key="2">
    <source>
        <dbReference type="EMBL" id="MDT2982014.1"/>
    </source>
</evidence>
<keyword evidence="1" id="KW-1003">Cell membrane</keyword>
<evidence type="ECO:0000313" key="3">
    <source>
        <dbReference type="EMBL" id="RHK07081.1"/>
    </source>
</evidence>
<dbReference type="Proteomes" id="UP000286288">
    <property type="component" value="Unassembled WGS sequence"/>
</dbReference>
<comment type="caution">
    <text evidence="3">The sequence shown here is derived from an EMBL/GenBank/DDBJ whole genome shotgun (WGS) entry which is preliminary data.</text>
</comment>
<dbReference type="InterPro" id="IPR002696">
    <property type="entry name" value="Membr_insert_effic_factor_YidD"/>
</dbReference>
<sequence length="91" mass="10466">MSKLLIGFVRFYQRFISPLFPPSCRYYPTCSGYMIQAIQVHGAAKGGLMGVARILRCHPFVKGGIDYVPQTFTLKRNTKDKVKPTYRYRKS</sequence>
<evidence type="ECO:0000313" key="5">
    <source>
        <dbReference type="Proteomes" id="UP001253851"/>
    </source>
</evidence>
<reference evidence="2 5" key="2">
    <citation type="submission" date="2023-03" db="EMBL/GenBank/DDBJ databases">
        <authorList>
            <person name="Shen W."/>
            <person name="Cai J."/>
        </authorList>
    </citation>
    <scope>NUCLEOTIDE SEQUENCE [LARGE SCALE GENOMIC DNA]</scope>
    <source>
        <strain evidence="2 5">B516</strain>
    </source>
</reference>
<keyword evidence="1" id="KW-0472">Membrane</keyword>
<comment type="subcellular location">
    <subcellularLocation>
        <location evidence="1">Cell membrane</location>
        <topology evidence="1">Peripheral membrane protein</topology>
        <orientation evidence="1">Cytoplasmic side</orientation>
    </subcellularLocation>
</comment>
<dbReference type="EMBL" id="JARQDZ010000002">
    <property type="protein sequence ID" value="MDT2982014.1"/>
    <property type="molecule type" value="Genomic_DNA"/>
</dbReference>